<organism evidence="1">
    <name type="scientific">Arion vulgaris</name>
    <dbReference type="NCBI Taxonomy" id="1028688"/>
    <lineage>
        <taxon>Eukaryota</taxon>
        <taxon>Metazoa</taxon>
        <taxon>Spiralia</taxon>
        <taxon>Lophotrochozoa</taxon>
        <taxon>Mollusca</taxon>
        <taxon>Gastropoda</taxon>
        <taxon>Heterobranchia</taxon>
        <taxon>Euthyneura</taxon>
        <taxon>Panpulmonata</taxon>
        <taxon>Eupulmonata</taxon>
        <taxon>Stylommatophora</taxon>
        <taxon>Helicina</taxon>
        <taxon>Arionoidea</taxon>
        <taxon>Arionidae</taxon>
        <taxon>Arion</taxon>
    </lineage>
</organism>
<gene>
    <name evidence="1" type="primary">ORF30781</name>
</gene>
<protein>
    <submittedName>
        <fullName evidence="1">Uncharacterized protein</fullName>
    </submittedName>
</protein>
<dbReference type="EMBL" id="HACG01010805">
    <property type="protein sequence ID" value="CEK57670.1"/>
    <property type="molecule type" value="Transcribed_RNA"/>
</dbReference>
<name>A0A0B6YQ95_9EUPU</name>
<reference evidence="1" key="1">
    <citation type="submission" date="2014-12" db="EMBL/GenBank/DDBJ databases">
        <title>Insight into the proteome of Arion vulgaris.</title>
        <authorList>
            <person name="Aradska J."/>
            <person name="Bulat T."/>
            <person name="Smidak R."/>
            <person name="Sarate P."/>
            <person name="Gangsoo J."/>
            <person name="Sialana F."/>
            <person name="Bilban M."/>
            <person name="Lubec G."/>
        </authorList>
    </citation>
    <scope>NUCLEOTIDE SEQUENCE</scope>
    <source>
        <tissue evidence="1">Skin</tissue>
    </source>
</reference>
<sequence length="49" mass="5847">MIEEEVQPQHTPECQLCPHHHETGHHHHFMCQALDDVNKIFLPPKPDKW</sequence>
<feature type="non-terminal residue" evidence="1">
    <location>
        <position position="49"/>
    </location>
</feature>
<proteinExistence type="predicted"/>
<accession>A0A0B6YQ95</accession>
<evidence type="ECO:0000313" key="1">
    <source>
        <dbReference type="EMBL" id="CEK57670.1"/>
    </source>
</evidence>
<dbReference type="AlphaFoldDB" id="A0A0B6YQ95"/>